<gene>
    <name evidence="3" type="ORF">CfE428DRAFT_3822</name>
</gene>
<dbReference type="eggNOG" id="COG4625">
    <property type="taxonomic scope" value="Bacteria"/>
</dbReference>
<evidence type="ECO:0000256" key="2">
    <source>
        <dbReference type="SAM" id="SignalP"/>
    </source>
</evidence>
<reference evidence="3 4" key="1">
    <citation type="journal article" date="2011" name="J. Bacteriol.">
        <title>Genome sequence of Chthoniobacter flavus Ellin428, an aerobic heterotrophic soil bacterium.</title>
        <authorList>
            <person name="Kant R."/>
            <person name="van Passel M.W."/>
            <person name="Palva A."/>
            <person name="Lucas S."/>
            <person name="Lapidus A."/>
            <person name="Glavina Del Rio T."/>
            <person name="Dalin E."/>
            <person name="Tice H."/>
            <person name="Bruce D."/>
            <person name="Goodwin L."/>
            <person name="Pitluck S."/>
            <person name="Larimer F.W."/>
            <person name="Land M.L."/>
            <person name="Hauser L."/>
            <person name="Sangwan P."/>
            <person name="de Vos W.M."/>
            <person name="Janssen P.H."/>
            <person name="Smidt H."/>
        </authorList>
    </citation>
    <scope>NUCLEOTIDE SEQUENCE [LARGE SCALE GENOMIC DNA]</scope>
    <source>
        <strain evidence="3 4">Ellin428</strain>
    </source>
</reference>
<dbReference type="Pfam" id="PF12951">
    <property type="entry name" value="PATR"/>
    <property type="match status" value="14"/>
</dbReference>
<feature type="signal peptide" evidence="2">
    <location>
        <begin position="1"/>
        <end position="41"/>
    </location>
</feature>
<evidence type="ECO:0000313" key="3">
    <source>
        <dbReference type="EMBL" id="EDY18785.1"/>
    </source>
</evidence>
<keyword evidence="1 2" id="KW-0732">Signal</keyword>
<comment type="caution">
    <text evidence="3">The sequence shown here is derived from an EMBL/GenBank/DDBJ whole genome shotgun (WGS) entry which is preliminary data.</text>
</comment>
<dbReference type="Proteomes" id="UP000005824">
    <property type="component" value="Unassembled WGS sequence"/>
</dbReference>
<protein>
    <submittedName>
        <fullName evidence="3">Autotransporter-associated beta strand repeat protein</fullName>
    </submittedName>
</protein>
<accession>B4D4I4</accession>
<dbReference type="EMBL" id="ABVL01000011">
    <property type="protein sequence ID" value="EDY18785.1"/>
    <property type="molecule type" value="Genomic_DNA"/>
</dbReference>
<keyword evidence="4" id="KW-1185">Reference proteome</keyword>
<dbReference type="InterPro" id="IPR011050">
    <property type="entry name" value="Pectin_lyase_fold/virulence"/>
</dbReference>
<evidence type="ECO:0000256" key="1">
    <source>
        <dbReference type="ARBA" id="ARBA00022729"/>
    </source>
</evidence>
<dbReference type="eggNOG" id="COG3210">
    <property type="taxonomic scope" value="Bacteria"/>
</dbReference>
<dbReference type="RefSeq" id="WP_006981147.1">
    <property type="nucleotide sequence ID" value="NZ_ABVL01000011.1"/>
</dbReference>
<proteinExistence type="predicted"/>
<dbReference type="InParanoid" id="B4D4I4"/>
<evidence type="ECO:0000313" key="4">
    <source>
        <dbReference type="Proteomes" id="UP000005824"/>
    </source>
</evidence>
<sequence length="4624" mass="456266" precursor="true">MSQKLRTSTRRRISPQFIRRLSSWLVLSTGLTLAASATAKAASYYWDSDGNAAGNAITGAGLGDTTNPFVWDTTTPLLNWWDGAGASDVAWTNSFANTAVFTGTPGTVTLNNPIAAGALTFNVSGYTIAGNTLTLGGDSVIDVANLGDRETISSVIAGTDGLTKTGDGTLVLTNNANSFSGDVVINGGSVVITGPSQLGTGTTTISIGGIANTGNPGFSGGQLVLQGAGAGMILSRDISVSGRGPGAANNSGGLISIGNNTISGHITVGGPASQGNIVATHGITTITGNVQLGNSTTQTFFGNGNFIISGQVTGFEVANDRFAKSGTVVSTTLWLQNTANNFAESVRIDSGTVRVSTNSALGNNTSTQAVDLNNGILEVRTDTPGVGDADFSARKVFNRDNTNTGIFVSRDINGSAINQTVTFGETRATGTNTNFRITGRDGFNVTLTGLNSSATGIMGQGGSNSALIENNSSGLLTLATSSLWNQGDGTARTLTIQGNGDTLLTGNITRTGGGAHIVTKAGSGTFTIQGTASTFIGSFNANGGTTTINSFGAINNGASGALQLNGGALNYIGTDGTGAGETTAKSINLTGTTGSGIILANQTGTSPSALIIANGVAATGAGVKSLFLGGSSTLANEIQGVIQDNTGTNKTSLVKIGSGTWLYDPAASSYVTTAATGVTTTGGGAAQSNSFTVSSTTGLVVGETVTGSNVPGASIITAINGSTVTINNAIGTTAVASGTALTFGTINNFTGSVTVSGGTLQVKATAGSGNGSDVINNTSALIFNVDTLNTNQVAGGTFEYQGFSGVASTESLGALTLTAGAGTIKVTPGAGGTAALIFSSTGAVVPGTGANILSTGTVNVTGASGFLNGHTYFNGGDFAYADAGGTLRAPVYGTDSGFSAVDTIATNTHVALSTSQALPSSMTLKSLKLTGAGTALSLSAGQTLTLNSGVGVSSGILVSGGNAVSITGGTGLTAGSVTAGGGATTSGSATVTVTSTAALLAGMAISGTNIPANTVVMSVLDGTHLVLNQSATATTSSITFTLGNDLVFRTDSASDVLTLSTPITSSTTFGITKNGAGTLVLGGSNAQGGTTTVNEGILRLSGSGTVGTTNVNLTIRQDGTFDLNGVNVGTAASGTSSVNALNGSGVITNSAASGTATLRFGNNNAGGVFTGSIQDGATAQVALVKAGTGTVALTGANTFTGPVTILGGNLDIPNIADIGVASGIGTGDATNNATNAASLILNGGALRYVGTNSGGAVTATQTPSVSINRLFTLAGNGTISSFGSYGNVTASRGANNAALIFNNTADVAFSGAGTRSLTLDGDSSGDNEIRIHLTDNPNAGEALSLNKTSTGLWILNPLTPNTYSGVTTISGGALQATEGAGLPVGSNLLLSGGVFQTAGTFNRGLGTGAGQFRFVANGNGGFSSSTSKLTVDFSGLGTPVWGSTTNFLGAGSLILNNQSSLADVEVKGDFGLVPGAAATPTISTASGNATITITSGNTNGLTVGQAITGTNIPAGSYINAINGLNSITISQNASASGTGIAATIVAGGYRQIQVDDNSSTGLDFATVSGVISGTGGLSKIGAGPLILGDANTYSGKTVIRQESVFVTSIGAAGATSSSFGTNVAGGIVELGNPGSTTTVNLLYVGPGETTTREIDLTGTTGTRRIDSSGSGPLILTNLQNTTANSVNTTGGAKTLELHGTNTDYNMITSVLMDNAGALTVTKADGGIWILNPTSANTFTGNINANGGLLGLTANGIGAAGNVTISNGGIFAYGGDLTTSTNFVLANNSTAVFAGSNNITLNGTLTKAGGANDQTFSNNLENGAVLTINGNFIDAETGASTTRVVNIRGYGSTVFNGIVQNNSTSGTTNKLKLDIRLSDDGSVTLAGDNKGAALGFTGGILLGQGTLIVGHTGGLGPVANVIQLEGGAFTSTVDLTGTNAVQNKVSLQGDQVTINGSQSIEFAGIVDENGNRFLRNELTSGATLTLSGTINLSSDTNARTLTLRGASDIVVSGVVANGAATSGGLAYSGLSTLALTNANTATGALTVNRNEIVLSGNGTWSGSVTLNPIGTVTLDNSGTNLERLSDTGTVFGQGGTLNIIGAAGGSAETAGALTLNSVQTYITTSGGNVALTFASVSFANPGSSLNLSGISNLGVDNQVKFTTAPSGAAFVFNGVIPRIFLGGTDFAKYDATNGVVALVPGDYNLGNNLNTAAATDTLDLTASSSITSNRTINALKLDGNGLSVGGSTGARLTITSGGLINTGGDNSLDAQSAIFTNTPIFQIQAGTTLTVNSALLGSTNFIKSLPGTLVFNAPSFVTGTYNLLNGTTQLAAGGLNTFFPNQLLNINNGAVLDLNGGTQYVAQLSDPGILPAAGGSITTSTGTGTIVTNMAASTTFATTIDGSVNLARVGGNTLTLESVNTYTGATTMMGGTLQLQDDATILNTSSIDLNAATLLLNNNSSLQRAVYDRVGDATPITLRDGTIQFNGKVSDPSTETMGAVTSAQGANTISVNTGGTGTAGAFTSADVTFASLTRLAGTTVNFTGSNLGSEGNNARIYFTTPLTTYAGGVLGGWAIANSTDYAAYNTTDGVGVVGNGGFAGYDNTFGSGKITNLGTLELAPLTTTVSTNTTSALLKLSGNFTNNIAFATGSEVLNLELGGILRSNNVFDTSIGTAARRGVITAGGNEISGTRDLVIYNNATGNPTFGGGATTSGTSVITMSSTQGLQPGMTITNGGLPAGTTIVSVDSLTQATVSQNATATATSQTFTGGAFVLGATALGSPSVTMNSTTGIAPGMTITGTGIPAGTYVISVDSATGLTLSQNATANGSALTFTLGVSNMIINSVIEDNGFGNQVRLVKSGAGVLNLSANNLYTGGTVIDQGTVNLIGSGVVIPAGGLLIGGATLVENTNGGQIDPSNVVTIRRSSTLTLAGNNTLDSLIFDNNGGTGNPTVNIGGGNTLTLTNSAPLTVTNADALTVPTISAGTLALPAGLNTISVQGPTVGGVLYTKISPSLNITSVITGPGTSINKTGTGVLQLSGQNTFVGLTVSDGGILISGNSTPVQGGGGLVSGPLGAGSVSMAAGTTLLVDGSRTIGNDVNFAGTPTFDSTANTAWTLTLNGALSGAWLTPTPTVQINNPFLTVALLGKIPNIGTITSFNKTGLGTLVFNSTGYTGDFNATALGNPNQIQLLNDGDGTGSVETISLGNAIFDPGIVGTVVVGRAGGTAPYTQAQNKIIAPASVSNIETGLTVTNNNGYGLQVSQDGVLANPTFTVANATNSNVTQGLYLTGNLTGTGFTKSGNGTLVLGNPVPSHNTFTGNIQVNQGVLSVASDLELGNAANEVVLSPSTGAATLRATDDITTSRVISLANTANVRSIEVVGGKTLQLNTAFDLNGSGGISASLAKNDQGVLVLNAANPTWAGQLSILGGAVRVSANGALGTGATQVLLTGVFDAALQLSGGVTVANPINLNNSATNLTTGGVNSQGQLQNFSGTNTYSGAITLSADASIGSSSGTLNITGGISMATTTARALFFLGDGNITISGTSLTGGVGASWHRIEKIGNGTLTITNANSVTLTGDLFKIRAGTVVLSGAGTFTGSTLGNIVEQGATLDVDNSGTAITNRLGDRILTMAGGSFNYTLNTTSANSEAFGTTTFNSGGSTFNVVQNGTQNSTITFSTLAFGAGGTVNFTGAIGTSTNKIIASTAPALTPAGTGILPRATVNGNEFATYNATTGLTAFSGYAAATNILSAGSTQTFKATSTTANSLTGNQTLNALTLTSGTGSVNVGGLSGLTPTTLTLTSGAVLANGTGSGSTLSVPVVAVGGVEAILHVAAGQTLNVSSAFTGTAGMTKALPGVLNLNSQQFVSGNTTVNAGTLNLLGGTNTLLPGAGLVVNSGGTVDLNGNAQYIGTLASQDAAVGAGVGGGIITSSVPGATLATNTNSSFGGQITGSIYLAKAGGTLNLLNVNTYTGGTLVTGGTLNLSDSGTISNTASIDLNYGSLTLDDSRLYANADRVNDAAPITMRGGNITFQGRAQTASSETMGNVTLVEGNNSIFNTAGGTGVNTATLNFGALIRPAGSAATLRFNNLGAHGLINGVQTTFTQINGVSTATLGGGLTNNIIGPWAIVDREYASYVPGLGIGGLNAVGFPTGDAVNFTGALASSYNVRFGTTGTTVLGGDVTINTLTFTSPTAATTLDLGGHTLNLQGGGLLIGENTDNVNVGITDGFITAGSGGATDLYLTHANYSGTNRTASIDAVIEDNGGPLRLIKSSGDTGVSVLTLNGVNTYTGGTVLNQGTLVIGATGALGTGGITIGQATLSQTAGGVIPSQALTMNGSSTVTLANQANTLTSLTFNNNGGSAPTLNATGTLTLTGSITSNPSNVGTQSTITTGTVDLNGNNSFAITVNPTLVNGQDVAPWSAGLIINSIIQNGGIVKNGNGMLQLSGQSTFAGGVTVSTGGLIIAGNSTGSALDDVVTAGPLGTGTLTMGANTTMVSTGAFTVANNVVFLGDATFNGTNNLTLNGITTLPAIWNATVTAPQMTVTIGDASPSQPDDVINKSGLGTLVVGNYAGTIQATGGLVFTGDGNGFGTPESVSLGGDLVITGDTAVTINHSGSAPNARQQDLAKG</sequence>
<dbReference type="InterPro" id="IPR013425">
    <property type="entry name" value="Autotrns_rpt"/>
</dbReference>
<dbReference type="NCBIfam" id="TIGR02601">
    <property type="entry name" value="autotrns_rpt"/>
    <property type="match status" value="8"/>
</dbReference>
<feature type="chain" id="PRO_5002803152" evidence="2">
    <location>
        <begin position="42"/>
        <end position="4624"/>
    </location>
</feature>
<dbReference type="SUPFAM" id="SSF51126">
    <property type="entry name" value="Pectin lyase-like"/>
    <property type="match status" value="1"/>
</dbReference>
<name>B4D4I4_9BACT</name>
<dbReference type="STRING" id="497964.CfE428DRAFT_3822"/>
<organism evidence="3 4">
    <name type="scientific">Chthoniobacter flavus Ellin428</name>
    <dbReference type="NCBI Taxonomy" id="497964"/>
    <lineage>
        <taxon>Bacteria</taxon>
        <taxon>Pseudomonadati</taxon>
        <taxon>Verrucomicrobiota</taxon>
        <taxon>Spartobacteria</taxon>
        <taxon>Chthoniobacterales</taxon>
        <taxon>Chthoniobacteraceae</taxon>
        <taxon>Chthoniobacter</taxon>
    </lineage>
</organism>